<sequence>MLITIVLTSTFVIPPLTPPCLQRRRASDCSLRVDDVPDGATDAVTESRDSLKAALERDALKGRLLRVCAACNRGFGASALDRASVDSLLDRLCRVDPCEEPTAGVTGSDAAERWVGRGLESAGWSDGTVANGPLDGVWRLVYTNATDVLSLDVNPVAGVGPISQEISLPDRVVNVIEFYPRALSLLPAGALPTTTRVRVGTRARARSPSRVGLTFETARELLGIDVSRLLPQLSLPLPRLPGSNAAGADSDASPAFFDVRFLDGELLVILQNQPGGAFVLYADVMAARGRAASL</sequence>
<proteinExistence type="predicted"/>
<reference evidence="5" key="1">
    <citation type="journal article" date="2013" name="Nature">
        <title>Pan genome of the phytoplankton Emiliania underpins its global distribution.</title>
        <authorList>
            <person name="Read B.A."/>
            <person name="Kegel J."/>
            <person name="Klute M.J."/>
            <person name="Kuo A."/>
            <person name="Lefebvre S.C."/>
            <person name="Maumus F."/>
            <person name="Mayer C."/>
            <person name="Miller J."/>
            <person name="Monier A."/>
            <person name="Salamov A."/>
            <person name="Young J."/>
            <person name="Aguilar M."/>
            <person name="Claverie J.M."/>
            <person name="Frickenhaus S."/>
            <person name="Gonzalez K."/>
            <person name="Herman E.K."/>
            <person name="Lin Y.C."/>
            <person name="Napier J."/>
            <person name="Ogata H."/>
            <person name="Sarno A.F."/>
            <person name="Shmutz J."/>
            <person name="Schroeder D."/>
            <person name="de Vargas C."/>
            <person name="Verret F."/>
            <person name="von Dassow P."/>
            <person name="Valentin K."/>
            <person name="Van de Peer Y."/>
            <person name="Wheeler G."/>
            <person name="Dacks J.B."/>
            <person name="Delwiche C.F."/>
            <person name="Dyhrman S.T."/>
            <person name="Glockner G."/>
            <person name="John U."/>
            <person name="Richards T."/>
            <person name="Worden A.Z."/>
            <person name="Zhang X."/>
            <person name="Grigoriev I.V."/>
            <person name="Allen A.E."/>
            <person name="Bidle K."/>
            <person name="Borodovsky M."/>
            <person name="Bowler C."/>
            <person name="Brownlee C."/>
            <person name="Cock J.M."/>
            <person name="Elias M."/>
            <person name="Gladyshev V.N."/>
            <person name="Groth M."/>
            <person name="Guda C."/>
            <person name="Hadaegh A."/>
            <person name="Iglesias-Rodriguez M.D."/>
            <person name="Jenkins J."/>
            <person name="Jones B.M."/>
            <person name="Lawson T."/>
            <person name="Leese F."/>
            <person name="Lindquist E."/>
            <person name="Lobanov A."/>
            <person name="Lomsadze A."/>
            <person name="Malik S.B."/>
            <person name="Marsh M.E."/>
            <person name="Mackinder L."/>
            <person name="Mock T."/>
            <person name="Mueller-Roeber B."/>
            <person name="Pagarete A."/>
            <person name="Parker M."/>
            <person name="Probert I."/>
            <person name="Quesneville H."/>
            <person name="Raines C."/>
            <person name="Rensing S.A."/>
            <person name="Riano-Pachon D.M."/>
            <person name="Richier S."/>
            <person name="Rokitta S."/>
            <person name="Shiraiwa Y."/>
            <person name="Soanes D.M."/>
            <person name="van der Giezen M."/>
            <person name="Wahlund T.M."/>
            <person name="Williams B."/>
            <person name="Wilson W."/>
            <person name="Wolfe G."/>
            <person name="Wurch L.L."/>
        </authorList>
    </citation>
    <scope>NUCLEOTIDE SEQUENCE</scope>
</reference>
<organism evidence="4 5">
    <name type="scientific">Emiliania huxleyi (strain CCMP1516)</name>
    <dbReference type="NCBI Taxonomy" id="280463"/>
    <lineage>
        <taxon>Eukaryota</taxon>
        <taxon>Haptista</taxon>
        <taxon>Haptophyta</taxon>
        <taxon>Prymnesiophyceae</taxon>
        <taxon>Isochrysidales</taxon>
        <taxon>Noelaerhabdaceae</taxon>
        <taxon>Emiliania</taxon>
    </lineage>
</organism>
<dbReference type="PaxDb" id="2903-EOD12455"/>
<feature type="domain" description="Plastid lipid-associated protein/fibrillin conserved" evidence="3">
    <location>
        <begin position="119"/>
        <end position="218"/>
    </location>
</feature>
<dbReference type="eggNOG" id="ENOG502S465">
    <property type="taxonomic scope" value="Eukaryota"/>
</dbReference>
<dbReference type="GO" id="GO:0009536">
    <property type="term" value="C:plastid"/>
    <property type="evidence" value="ECO:0007669"/>
    <property type="project" value="UniProtKB-SubCell"/>
</dbReference>
<dbReference type="OMA" id="RVDPCEE"/>
<dbReference type="HOGENOM" id="CLU_938293_0_0_1"/>
<reference evidence="4" key="2">
    <citation type="submission" date="2024-10" db="UniProtKB">
        <authorList>
            <consortium name="EnsemblProtists"/>
        </authorList>
    </citation>
    <scope>IDENTIFICATION</scope>
</reference>
<dbReference type="PANTHER" id="PTHR31906">
    <property type="entry name" value="PLASTID-LIPID-ASSOCIATED PROTEIN 4, CHLOROPLASTIC-RELATED"/>
    <property type="match status" value="1"/>
</dbReference>
<evidence type="ECO:0000313" key="4">
    <source>
        <dbReference type="EnsemblProtists" id="EOD12455"/>
    </source>
</evidence>
<comment type="subcellular location">
    <subcellularLocation>
        <location evidence="1">Plastid</location>
    </subcellularLocation>
</comment>
<evidence type="ECO:0000256" key="1">
    <source>
        <dbReference type="ARBA" id="ARBA00004474"/>
    </source>
</evidence>
<protein>
    <recommendedName>
        <fullName evidence="3">Plastid lipid-associated protein/fibrillin conserved domain-containing protein</fullName>
    </recommendedName>
</protein>
<evidence type="ECO:0000259" key="3">
    <source>
        <dbReference type="Pfam" id="PF04755"/>
    </source>
</evidence>
<dbReference type="KEGG" id="ehx:EMIHUDRAFT_213735"/>
<dbReference type="RefSeq" id="XP_005764884.1">
    <property type="nucleotide sequence ID" value="XM_005764827.1"/>
</dbReference>
<accession>A0A0D3IMH0</accession>
<keyword evidence="5" id="KW-1185">Reference proteome</keyword>
<dbReference type="EnsemblProtists" id="EOD12455">
    <property type="protein sequence ID" value="EOD12455"/>
    <property type="gene ID" value="EMIHUDRAFT_213735"/>
</dbReference>
<dbReference type="AlphaFoldDB" id="A0A0D3IMH0"/>
<dbReference type="Pfam" id="PF04755">
    <property type="entry name" value="PAP_fibrillin"/>
    <property type="match status" value="1"/>
</dbReference>
<dbReference type="Proteomes" id="UP000013827">
    <property type="component" value="Unassembled WGS sequence"/>
</dbReference>
<evidence type="ECO:0000313" key="5">
    <source>
        <dbReference type="Proteomes" id="UP000013827"/>
    </source>
</evidence>
<evidence type="ECO:0000256" key="2">
    <source>
        <dbReference type="ARBA" id="ARBA00022640"/>
    </source>
</evidence>
<dbReference type="InterPro" id="IPR006843">
    <property type="entry name" value="PAP/fibrillin_dom"/>
</dbReference>
<name>A0A0D3IMH0_EMIH1</name>
<dbReference type="InterPro" id="IPR039633">
    <property type="entry name" value="PAP"/>
</dbReference>
<dbReference type="GeneID" id="17258605"/>
<keyword evidence="2" id="KW-0934">Plastid</keyword>